<sequence length="16" mass="1732">MPSQKILSCLLLLDGT</sequence>
<accession>A0A0A8YI84</accession>
<organism evidence="1">
    <name type="scientific">Arundo donax</name>
    <name type="common">Giant reed</name>
    <name type="synonym">Donax arundinaceus</name>
    <dbReference type="NCBI Taxonomy" id="35708"/>
    <lineage>
        <taxon>Eukaryota</taxon>
        <taxon>Viridiplantae</taxon>
        <taxon>Streptophyta</taxon>
        <taxon>Embryophyta</taxon>
        <taxon>Tracheophyta</taxon>
        <taxon>Spermatophyta</taxon>
        <taxon>Magnoliopsida</taxon>
        <taxon>Liliopsida</taxon>
        <taxon>Poales</taxon>
        <taxon>Poaceae</taxon>
        <taxon>PACMAD clade</taxon>
        <taxon>Arundinoideae</taxon>
        <taxon>Arundineae</taxon>
        <taxon>Arundo</taxon>
    </lineage>
</organism>
<evidence type="ECO:0000313" key="1">
    <source>
        <dbReference type="EMBL" id="JAD26179.1"/>
    </source>
</evidence>
<proteinExistence type="predicted"/>
<dbReference type="AlphaFoldDB" id="A0A0A8YI84"/>
<reference evidence="1" key="1">
    <citation type="submission" date="2014-09" db="EMBL/GenBank/DDBJ databases">
        <authorList>
            <person name="Magalhaes I.L.F."/>
            <person name="Oliveira U."/>
            <person name="Santos F.R."/>
            <person name="Vidigal T.H.D.A."/>
            <person name="Brescovit A.D."/>
            <person name="Santos A.J."/>
        </authorList>
    </citation>
    <scope>NUCLEOTIDE SEQUENCE</scope>
    <source>
        <tissue evidence="1">Shoot tissue taken approximately 20 cm above the soil surface</tissue>
    </source>
</reference>
<reference evidence="1" key="2">
    <citation type="journal article" date="2015" name="Data Brief">
        <title>Shoot transcriptome of the giant reed, Arundo donax.</title>
        <authorList>
            <person name="Barrero R.A."/>
            <person name="Guerrero F.D."/>
            <person name="Moolhuijzen P."/>
            <person name="Goolsby J.A."/>
            <person name="Tidwell J."/>
            <person name="Bellgard S.E."/>
            <person name="Bellgard M.I."/>
        </authorList>
    </citation>
    <scope>NUCLEOTIDE SEQUENCE</scope>
    <source>
        <tissue evidence="1">Shoot tissue taken approximately 20 cm above the soil surface</tissue>
    </source>
</reference>
<protein>
    <submittedName>
        <fullName evidence="1">Uncharacterized protein</fullName>
    </submittedName>
</protein>
<name>A0A0A8YI84_ARUDO</name>
<dbReference type="EMBL" id="GBRH01271716">
    <property type="protein sequence ID" value="JAD26179.1"/>
    <property type="molecule type" value="Transcribed_RNA"/>
</dbReference>